<evidence type="ECO:0000313" key="1">
    <source>
        <dbReference type="EMBL" id="SHH08247.1"/>
    </source>
</evidence>
<gene>
    <name evidence="1" type="ORF">SAMN02745229_00176</name>
</gene>
<dbReference type="Proteomes" id="UP000184278">
    <property type="component" value="Unassembled WGS sequence"/>
</dbReference>
<sequence>MDQGGVEDNIRVYVQLDISADAIIRRLNHIISFYGEANEDNEFNFSADLNLIISQVEIYDQIWGVRHGMNEKGHSTEAIALIREIVTVLEKIPDGCAEFFPFEIIDELQAEYL</sequence>
<evidence type="ECO:0000313" key="2">
    <source>
        <dbReference type="Proteomes" id="UP000184278"/>
    </source>
</evidence>
<dbReference type="STRING" id="1121131.SAMN02745229_00176"/>
<dbReference type="EMBL" id="FQXK01000003">
    <property type="protein sequence ID" value="SHH08247.1"/>
    <property type="molecule type" value="Genomic_DNA"/>
</dbReference>
<keyword evidence="2" id="KW-1185">Reference proteome</keyword>
<proteinExistence type="predicted"/>
<dbReference type="AlphaFoldDB" id="A0A1M5Q1R4"/>
<accession>A0A1M5Q1R4</accession>
<organism evidence="1 2">
    <name type="scientific">Butyrivibrio fibrisolvens DSM 3071</name>
    <dbReference type="NCBI Taxonomy" id="1121131"/>
    <lineage>
        <taxon>Bacteria</taxon>
        <taxon>Bacillati</taxon>
        <taxon>Bacillota</taxon>
        <taxon>Clostridia</taxon>
        <taxon>Lachnospirales</taxon>
        <taxon>Lachnospiraceae</taxon>
        <taxon>Butyrivibrio</taxon>
    </lineage>
</organism>
<protein>
    <submittedName>
        <fullName evidence="1">Uncharacterized protein</fullName>
    </submittedName>
</protein>
<name>A0A1M5Q1R4_BUTFI</name>
<reference evidence="2" key="1">
    <citation type="submission" date="2016-11" db="EMBL/GenBank/DDBJ databases">
        <authorList>
            <person name="Varghese N."/>
            <person name="Submissions S."/>
        </authorList>
    </citation>
    <scope>NUCLEOTIDE SEQUENCE [LARGE SCALE GENOMIC DNA]</scope>
    <source>
        <strain evidence="2">DSM 3071</strain>
    </source>
</reference>
<dbReference type="RefSeq" id="WP_081373614.1">
    <property type="nucleotide sequence ID" value="NZ_FQXK01000003.1"/>
</dbReference>